<name>A0A7C4VDD2_9DEIN</name>
<comment type="cofactor">
    <cofactor evidence="5">
        <name>Mg(2+)</name>
        <dbReference type="ChEBI" id="CHEBI:18420"/>
    </cofactor>
</comment>
<dbReference type="EMBL" id="DRPZ01000151">
    <property type="protein sequence ID" value="HGY09523.1"/>
    <property type="molecule type" value="Genomic_DNA"/>
</dbReference>
<dbReference type="EC" id="3.1.-.-" evidence="5"/>
<evidence type="ECO:0000256" key="2">
    <source>
        <dbReference type="ARBA" id="ARBA00022722"/>
    </source>
</evidence>
<dbReference type="GO" id="GO:0016787">
    <property type="term" value="F:hydrolase activity"/>
    <property type="evidence" value="ECO:0007669"/>
    <property type="project" value="UniProtKB-KW"/>
</dbReference>
<keyword evidence="4 5" id="KW-0378">Hydrolase</keyword>
<dbReference type="Gene3D" id="3.40.50.1010">
    <property type="entry name" value="5'-nuclease"/>
    <property type="match status" value="1"/>
</dbReference>
<keyword evidence="3 5" id="KW-0479">Metal-binding</keyword>
<evidence type="ECO:0000259" key="6">
    <source>
        <dbReference type="Pfam" id="PF01850"/>
    </source>
</evidence>
<dbReference type="InterPro" id="IPR022907">
    <property type="entry name" value="VapC_family"/>
</dbReference>
<evidence type="ECO:0000256" key="4">
    <source>
        <dbReference type="ARBA" id="ARBA00022801"/>
    </source>
</evidence>
<dbReference type="InterPro" id="IPR002716">
    <property type="entry name" value="PIN_dom"/>
</dbReference>
<evidence type="ECO:0000256" key="5">
    <source>
        <dbReference type="HAMAP-Rule" id="MF_00265"/>
    </source>
</evidence>
<keyword evidence="2 5" id="KW-0540">Nuclease</keyword>
<organism evidence="7">
    <name type="scientific">Oceanithermus profundus</name>
    <dbReference type="NCBI Taxonomy" id="187137"/>
    <lineage>
        <taxon>Bacteria</taxon>
        <taxon>Thermotogati</taxon>
        <taxon>Deinococcota</taxon>
        <taxon>Deinococci</taxon>
        <taxon>Thermales</taxon>
        <taxon>Thermaceae</taxon>
        <taxon>Oceanithermus</taxon>
    </lineage>
</organism>
<evidence type="ECO:0000313" key="7">
    <source>
        <dbReference type="EMBL" id="HGY09523.1"/>
    </source>
</evidence>
<keyword evidence="1 5" id="KW-1277">Toxin-antitoxin system</keyword>
<reference evidence="7" key="1">
    <citation type="journal article" date="2020" name="mSystems">
        <title>Genome- and Community-Level Interaction Insights into Carbon Utilization and Element Cycling Functions of Hydrothermarchaeota in Hydrothermal Sediment.</title>
        <authorList>
            <person name="Zhou Z."/>
            <person name="Liu Y."/>
            <person name="Xu W."/>
            <person name="Pan J."/>
            <person name="Luo Z.H."/>
            <person name="Li M."/>
        </authorList>
    </citation>
    <scope>NUCLEOTIDE SEQUENCE [LARGE SCALE GENOMIC DNA]</scope>
    <source>
        <strain evidence="7">HyVt-570</strain>
    </source>
</reference>
<accession>A0A7C4VDD2</accession>
<dbReference type="AlphaFoldDB" id="A0A7C4VDD2"/>
<protein>
    <recommendedName>
        <fullName evidence="5">Ribonuclease VapC</fullName>
        <shortName evidence="5">RNase VapC</shortName>
        <ecNumber evidence="5">3.1.-.-</ecNumber>
    </recommendedName>
    <alternativeName>
        <fullName evidence="5">Toxin VapC</fullName>
    </alternativeName>
</protein>
<dbReference type="GO" id="GO:0090729">
    <property type="term" value="F:toxin activity"/>
    <property type="evidence" value="ECO:0007669"/>
    <property type="project" value="UniProtKB-KW"/>
</dbReference>
<comment type="similarity">
    <text evidence="5">Belongs to the PINc/VapC protein family.</text>
</comment>
<feature type="binding site" evidence="5">
    <location>
        <position position="97"/>
    </location>
    <ligand>
        <name>Mg(2+)</name>
        <dbReference type="ChEBI" id="CHEBI:18420"/>
    </ligand>
</feature>
<feature type="binding site" evidence="5">
    <location>
        <position position="5"/>
    </location>
    <ligand>
        <name>Mg(2+)</name>
        <dbReference type="ChEBI" id="CHEBI:18420"/>
    </ligand>
</feature>
<comment type="function">
    <text evidence="5">Toxic component of a toxin-antitoxin (TA) system. An RNase.</text>
</comment>
<dbReference type="Pfam" id="PF01850">
    <property type="entry name" value="PIN"/>
    <property type="match status" value="1"/>
</dbReference>
<keyword evidence="5" id="KW-0460">Magnesium</keyword>
<comment type="caution">
    <text evidence="7">The sequence shown here is derived from an EMBL/GenBank/DDBJ whole genome shotgun (WGS) entry which is preliminary data.</text>
</comment>
<dbReference type="Proteomes" id="UP000885759">
    <property type="component" value="Unassembled WGS sequence"/>
</dbReference>
<feature type="domain" description="PIN" evidence="6">
    <location>
        <begin position="2"/>
        <end position="122"/>
    </location>
</feature>
<dbReference type="InterPro" id="IPR029060">
    <property type="entry name" value="PIN-like_dom_sf"/>
</dbReference>
<gene>
    <name evidence="5" type="primary">vapC</name>
    <name evidence="7" type="ORF">ENK37_05660</name>
</gene>
<evidence type="ECO:0000256" key="3">
    <source>
        <dbReference type="ARBA" id="ARBA00022723"/>
    </source>
</evidence>
<dbReference type="HAMAP" id="MF_00265">
    <property type="entry name" value="VapC_Nob1"/>
    <property type="match status" value="1"/>
</dbReference>
<proteinExistence type="inferred from homology"/>
<evidence type="ECO:0000256" key="1">
    <source>
        <dbReference type="ARBA" id="ARBA00022649"/>
    </source>
</evidence>
<keyword evidence="5" id="KW-0800">Toxin</keyword>
<dbReference type="GO" id="GO:0004540">
    <property type="term" value="F:RNA nuclease activity"/>
    <property type="evidence" value="ECO:0007669"/>
    <property type="project" value="InterPro"/>
</dbReference>
<dbReference type="SUPFAM" id="SSF88723">
    <property type="entry name" value="PIN domain-like"/>
    <property type="match status" value="1"/>
</dbReference>
<sequence length="131" mass="14287">MITLDTSALVVLLLESDPHHEAMVAHLQDERPPFLVPEPVLAELDYLLSRRVGPHAIVPFLADAVAGYWKLMPIAPYLQRAAELVVRYADLPLGVTDAGVAALAEAHGGRVLTKDRHFYVLSKEGTIEVVG</sequence>
<dbReference type="GO" id="GO:0000287">
    <property type="term" value="F:magnesium ion binding"/>
    <property type="evidence" value="ECO:0007669"/>
    <property type="project" value="UniProtKB-UniRule"/>
</dbReference>